<dbReference type="AlphaFoldDB" id="A0A517LE94"/>
<evidence type="ECO:0008006" key="6">
    <source>
        <dbReference type="Google" id="ProtNLM"/>
    </source>
</evidence>
<evidence type="ECO:0000259" key="3">
    <source>
        <dbReference type="Pfam" id="PF25543"/>
    </source>
</evidence>
<gene>
    <name evidence="4" type="ORF">FKW77_008313</name>
</gene>
<dbReference type="Proteomes" id="UP000316270">
    <property type="component" value="Chromosome 10"/>
</dbReference>
<reference evidence="4 5" key="1">
    <citation type="submission" date="2019-07" db="EMBL/GenBank/DDBJ databases">
        <title>Finished genome of Venturia effusa.</title>
        <authorList>
            <person name="Young C.A."/>
            <person name="Cox M.P."/>
            <person name="Ganley A.R.D."/>
            <person name="David W.J."/>
        </authorList>
    </citation>
    <scope>NUCLEOTIDE SEQUENCE [LARGE SCALE GENOMIC DNA]</scope>
    <source>
        <strain evidence="5">albino</strain>
    </source>
</reference>
<dbReference type="STRING" id="50376.A0A517LE94"/>
<dbReference type="Pfam" id="PF25543">
    <property type="entry name" value="zf-CCCH_tandem"/>
    <property type="match status" value="1"/>
</dbReference>
<dbReference type="Pfam" id="PF25540">
    <property type="entry name" value="DUF7923"/>
    <property type="match status" value="1"/>
</dbReference>
<dbReference type="PANTHER" id="PTHR37543">
    <property type="entry name" value="CCCH ZINC FINGER DNA BINDING PROTEIN (AFU_ORTHOLOGUE AFUA_5G12760)"/>
    <property type="match status" value="1"/>
</dbReference>
<sequence length="324" mass="35173">MAFPNIEESLAAFKRADAGRENLISNSIANNCFVQVLIDGDGAYFHDVFFADGAAGGAKAASLLHTEIKKHVESIYPGSELPVMVNMYASLGGIAGKLVGLGVLQRPSAIHDFTRGFNTSQDLFNIIDVGAGKEKADHKVRGPRSVPAPTPTPAKSDTSSWATATKAGPQAKNFSIAATRTVQPAPGTVYYVNASDERIDAPLPNLKNQDREELKAITRSTKLCNKFYLGRTCSKVCPYNYSHAKQLTPGLLNALRHQARAIVCKQGSRCYDETCYVDHSCPNEVRSGNCEFDEDCFSARFHGADLKPAYKYFPDGTHEVISGF</sequence>
<feature type="compositionally biased region" description="Polar residues" evidence="1">
    <location>
        <begin position="153"/>
        <end position="163"/>
    </location>
</feature>
<protein>
    <recommendedName>
        <fullName evidence="6">C3H1-type domain-containing protein</fullName>
    </recommendedName>
</protein>
<evidence type="ECO:0000313" key="4">
    <source>
        <dbReference type="EMBL" id="QDS73965.1"/>
    </source>
</evidence>
<dbReference type="OrthoDB" id="2270193at2759"/>
<evidence type="ECO:0000256" key="1">
    <source>
        <dbReference type="SAM" id="MobiDB-lite"/>
    </source>
</evidence>
<feature type="domain" description="Tandem CCCH zinc finger" evidence="3">
    <location>
        <begin position="254"/>
        <end position="307"/>
    </location>
</feature>
<organism evidence="4 5">
    <name type="scientific">Venturia effusa</name>
    <dbReference type="NCBI Taxonomy" id="50376"/>
    <lineage>
        <taxon>Eukaryota</taxon>
        <taxon>Fungi</taxon>
        <taxon>Dikarya</taxon>
        <taxon>Ascomycota</taxon>
        <taxon>Pezizomycotina</taxon>
        <taxon>Dothideomycetes</taxon>
        <taxon>Pleosporomycetidae</taxon>
        <taxon>Venturiales</taxon>
        <taxon>Venturiaceae</taxon>
        <taxon>Venturia</taxon>
    </lineage>
</organism>
<name>A0A517LE94_9PEZI</name>
<feature type="domain" description="DUF7923" evidence="2">
    <location>
        <begin position="30"/>
        <end position="141"/>
    </location>
</feature>
<evidence type="ECO:0000313" key="5">
    <source>
        <dbReference type="Proteomes" id="UP000316270"/>
    </source>
</evidence>
<dbReference type="PANTHER" id="PTHR37543:SF1">
    <property type="entry name" value="CCCH ZINC FINGER DNA BINDING PROTEIN (AFU_ORTHOLOGUE AFUA_5G12760)"/>
    <property type="match status" value="1"/>
</dbReference>
<feature type="region of interest" description="Disordered" evidence="1">
    <location>
        <begin position="136"/>
        <end position="166"/>
    </location>
</feature>
<dbReference type="InterPro" id="IPR057683">
    <property type="entry name" value="DUF7923"/>
</dbReference>
<accession>A0A517LE94</accession>
<dbReference type="InterPro" id="IPR057654">
    <property type="entry name" value="Znf-CCCH_tandem"/>
</dbReference>
<keyword evidence="5" id="KW-1185">Reference proteome</keyword>
<evidence type="ECO:0000259" key="2">
    <source>
        <dbReference type="Pfam" id="PF25540"/>
    </source>
</evidence>
<proteinExistence type="predicted"/>
<dbReference type="EMBL" id="CP042194">
    <property type="protein sequence ID" value="QDS73965.1"/>
    <property type="molecule type" value="Genomic_DNA"/>
</dbReference>